<organism evidence="1">
    <name type="scientific">Lepeophtheirus salmonis</name>
    <name type="common">Salmon louse</name>
    <name type="synonym">Caligus salmonis</name>
    <dbReference type="NCBI Taxonomy" id="72036"/>
    <lineage>
        <taxon>Eukaryota</taxon>
        <taxon>Metazoa</taxon>
        <taxon>Ecdysozoa</taxon>
        <taxon>Arthropoda</taxon>
        <taxon>Crustacea</taxon>
        <taxon>Multicrustacea</taxon>
        <taxon>Hexanauplia</taxon>
        <taxon>Copepoda</taxon>
        <taxon>Siphonostomatoida</taxon>
        <taxon>Caligidae</taxon>
        <taxon>Lepeophtheirus</taxon>
    </lineage>
</organism>
<name>A0A0K2US04_LEPSM</name>
<evidence type="ECO:0000313" key="1">
    <source>
        <dbReference type="EMBL" id="CDW41049.1"/>
    </source>
</evidence>
<proteinExistence type="predicted"/>
<sequence>MTLKRICEIWSRMLSHL</sequence>
<dbReference type="AlphaFoldDB" id="A0A0K2US04"/>
<protein>
    <submittedName>
        <fullName evidence="1">Uncharacterized protein</fullName>
    </submittedName>
</protein>
<accession>A0A0K2US04</accession>
<reference evidence="1" key="1">
    <citation type="submission" date="2014-05" db="EMBL/GenBank/DDBJ databases">
        <authorList>
            <person name="Chronopoulou M."/>
        </authorList>
    </citation>
    <scope>NUCLEOTIDE SEQUENCE</scope>
    <source>
        <tissue evidence="1">Whole organism</tissue>
    </source>
</reference>
<dbReference type="EMBL" id="HACA01023688">
    <property type="protein sequence ID" value="CDW41049.1"/>
    <property type="molecule type" value="Transcribed_RNA"/>
</dbReference>